<name>A0A4R2BEX2_9BACI</name>
<proteinExistence type="predicted"/>
<dbReference type="RefSeq" id="WP_132005335.1">
    <property type="nucleotide sequence ID" value="NZ_JABUHM010000003.1"/>
</dbReference>
<accession>A0A4R2BEX2</accession>
<evidence type="ECO:0000313" key="2">
    <source>
        <dbReference type="Proteomes" id="UP000295689"/>
    </source>
</evidence>
<evidence type="ECO:0000313" key="1">
    <source>
        <dbReference type="EMBL" id="TCN25511.1"/>
    </source>
</evidence>
<organism evidence="1 2">
    <name type="scientific">Mesobacillus foraminis</name>
    <dbReference type="NCBI Taxonomy" id="279826"/>
    <lineage>
        <taxon>Bacteria</taxon>
        <taxon>Bacillati</taxon>
        <taxon>Bacillota</taxon>
        <taxon>Bacilli</taxon>
        <taxon>Bacillales</taxon>
        <taxon>Bacillaceae</taxon>
        <taxon>Mesobacillus</taxon>
    </lineage>
</organism>
<dbReference type="AlphaFoldDB" id="A0A4R2BEX2"/>
<keyword evidence="2" id="KW-1185">Reference proteome</keyword>
<dbReference type="Proteomes" id="UP000295689">
    <property type="component" value="Unassembled WGS sequence"/>
</dbReference>
<gene>
    <name evidence="1" type="ORF">EV146_105168</name>
</gene>
<comment type="caution">
    <text evidence="1">The sequence shown here is derived from an EMBL/GenBank/DDBJ whole genome shotgun (WGS) entry which is preliminary data.</text>
</comment>
<protein>
    <submittedName>
        <fullName evidence="1">Uncharacterized protein</fullName>
    </submittedName>
</protein>
<reference evidence="1 2" key="1">
    <citation type="journal article" date="2015" name="Stand. Genomic Sci.">
        <title>Genomic Encyclopedia of Bacterial and Archaeal Type Strains, Phase III: the genomes of soil and plant-associated and newly described type strains.</title>
        <authorList>
            <person name="Whitman W.B."/>
            <person name="Woyke T."/>
            <person name="Klenk H.P."/>
            <person name="Zhou Y."/>
            <person name="Lilburn T.G."/>
            <person name="Beck B.J."/>
            <person name="De Vos P."/>
            <person name="Vandamme P."/>
            <person name="Eisen J.A."/>
            <person name="Garrity G."/>
            <person name="Hugenholtz P."/>
            <person name="Kyrpides N.C."/>
        </authorList>
    </citation>
    <scope>NUCLEOTIDE SEQUENCE [LARGE SCALE GENOMIC DNA]</scope>
    <source>
        <strain evidence="1 2">CV53</strain>
    </source>
</reference>
<dbReference type="EMBL" id="SLVV01000005">
    <property type="protein sequence ID" value="TCN25511.1"/>
    <property type="molecule type" value="Genomic_DNA"/>
</dbReference>
<sequence length="249" mass="28857">MESGKVEQFKQQSKFESLKNFNSNMEQWWIDIHQNKLLTKSEIIALKRLIRFACKIPGICYAKIQTIVAATHEFDGIGISRRTFERMLTKVKDLGLVEVINTYKANGKQSHNVYVFLPYQPVIPTNEKIDVANKSINLSKSSIHDKEIRTEGKPVIIPDWVNKEFANFATYFFQPNQIEELWKVTYIHSKQFAIPSSNLSELSINSLKVLISKMKGKSILNPIGFFNGVMKRKFKAYYMRELFDSVFDT</sequence>